<dbReference type="PANTHER" id="PTHR12903">
    <property type="entry name" value="MITOCHONDRIAL RIBOSOMAL PROTEIN L24"/>
    <property type="match status" value="1"/>
</dbReference>
<dbReference type="GO" id="GO:0003723">
    <property type="term" value="F:RNA binding"/>
    <property type="evidence" value="ECO:0007669"/>
    <property type="project" value="InterPro"/>
</dbReference>
<comment type="similarity">
    <text evidence="1">Belongs to the universal ribosomal protein uL24 family.</text>
</comment>
<protein>
    <recommendedName>
        <fullName evidence="7">KOW domain-containing protein</fullName>
    </recommendedName>
</protein>
<dbReference type="Proteomes" id="UP000224854">
    <property type="component" value="Unassembled WGS sequence"/>
</dbReference>
<dbReference type="InterPro" id="IPR003256">
    <property type="entry name" value="Ribosomal_uL24"/>
</dbReference>
<dbReference type="CDD" id="cd06089">
    <property type="entry name" value="KOW_RPL26"/>
    <property type="match status" value="1"/>
</dbReference>
<feature type="region of interest" description="Disordered" evidence="4">
    <location>
        <begin position="1"/>
        <end position="28"/>
    </location>
</feature>
<evidence type="ECO:0000256" key="4">
    <source>
        <dbReference type="SAM" id="MobiDB-lite"/>
    </source>
</evidence>
<accession>A0A2C5Y4N8</accession>
<dbReference type="OrthoDB" id="359154at2759"/>
<comment type="caution">
    <text evidence="5">The sequence shown here is derived from an EMBL/GenBank/DDBJ whole genome shotgun (WGS) entry which is preliminary data.</text>
</comment>
<sequence>MQKLAKRVAQAERQVARRKDRALKDLESHYRRRARTEIKQATKEVRKHLHDARQAQREEWELGPLAPARDIGSKKYGLAKEVTRTDWSIEGTFKPKKKLVEKRCAWAGGINMLSLSPGDRVVILEGRDKDKIDTIDSINKDTGTLKLEKLNKVLLSLTLDENPQHEALPLPISAVRLVYPIKNEETGKYRDTIISELKPIAPDMESPTMDLIRWEHGKKWDRVVPGLNVVIPWPDLPTPKHDDYDIDTLRDKVEERTFYYPMTSSPMPEKVIDELRNKYSKFRTRHEAWYIEQKEQEAAYKARRRSGEVHSSMRTPLDELHEKHRKLRQEQGEPQLTDDMLEKIGQVMAKRSELTRLAGAPKPSPPASSPAP</sequence>
<dbReference type="InterPro" id="IPR014722">
    <property type="entry name" value="Rib_uL2_dom2"/>
</dbReference>
<dbReference type="GO" id="GO:0003735">
    <property type="term" value="F:structural constituent of ribosome"/>
    <property type="evidence" value="ECO:0007669"/>
    <property type="project" value="InterPro"/>
</dbReference>
<gene>
    <name evidence="5" type="ORF">CDD82_4701</name>
</gene>
<dbReference type="Pfam" id="PF22682">
    <property type="entry name" value="Ribosomal_uL24m-like"/>
    <property type="match status" value="1"/>
</dbReference>
<proteinExistence type="inferred from homology"/>
<organism evidence="5 6">
    <name type="scientific">Ophiocordyceps australis</name>
    <dbReference type="NCBI Taxonomy" id="1399860"/>
    <lineage>
        <taxon>Eukaryota</taxon>
        <taxon>Fungi</taxon>
        <taxon>Dikarya</taxon>
        <taxon>Ascomycota</taxon>
        <taxon>Pezizomycotina</taxon>
        <taxon>Sordariomycetes</taxon>
        <taxon>Hypocreomycetidae</taxon>
        <taxon>Hypocreales</taxon>
        <taxon>Ophiocordycipitaceae</taxon>
        <taxon>Ophiocordyceps</taxon>
    </lineage>
</organism>
<keyword evidence="3" id="KW-0687">Ribonucleoprotein</keyword>
<feature type="region of interest" description="Disordered" evidence="4">
    <location>
        <begin position="303"/>
        <end position="335"/>
    </location>
</feature>
<dbReference type="InterPro" id="IPR041988">
    <property type="entry name" value="Ribosomal_uL24_KOW"/>
</dbReference>
<keyword evidence="2" id="KW-0689">Ribosomal protein</keyword>
<evidence type="ECO:0000256" key="3">
    <source>
        <dbReference type="ARBA" id="ARBA00023274"/>
    </source>
</evidence>
<feature type="compositionally biased region" description="Pro residues" evidence="4">
    <location>
        <begin position="362"/>
        <end position="372"/>
    </location>
</feature>
<evidence type="ECO:0000256" key="2">
    <source>
        <dbReference type="ARBA" id="ARBA00022980"/>
    </source>
</evidence>
<name>A0A2C5Y4N8_9HYPO</name>
<evidence type="ECO:0000313" key="6">
    <source>
        <dbReference type="Proteomes" id="UP000224854"/>
    </source>
</evidence>
<dbReference type="GO" id="GO:1990904">
    <property type="term" value="C:ribonucleoprotein complex"/>
    <property type="evidence" value="ECO:0007669"/>
    <property type="project" value="UniProtKB-KW"/>
</dbReference>
<feature type="region of interest" description="Disordered" evidence="4">
    <location>
        <begin position="351"/>
        <end position="372"/>
    </location>
</feature>
<dbReference type="InterPro" id="IPR008991">
    <property type="entry name" value="Translation_prot_SH3-like_sf"/>
</dbReference>
<dbReference type="SUPFAM" id="SSF50104">
    <property type="entry name" value="Translation proteins SH3-like domain"/>
    <property type="match status" value="1"/>
</dbReference>
<feature type="compositionally biased region" description="Basic and acidic residues" evidence="4">
    <location>
        <begin position="14"/>
        <end position="28"/>
    </location>
</feature>
<dbReference type="AlphaFoldDB" id="A0A2C5Y4N8"/>
<dbReference type="Gene3D" id="2.30.30.30">
    <property type="match status" value="1"/>
</dbReference>
<dbReference type="EMBL" id="NJEU01000040">
    <property type="protein sequence ID" value="PHH82829.1"/>
    <property type="molecule type" value="Genomic_DNA"/>
</dbReference>
<evidence type="ECO:0008006" key="7">
    <source>
        <dbReference type="Google" id="ProtNLM"/>
    </source>
</evidence>
<evidence type="ECO:0000313" key="5">
    <source>
        <dbReference type="EMBL" id="PHH82829.1"/>
    </source>
</evidence>
<evidence type="ECO:0000256" key="1">
    <source>
        <dbReference type="ARBA" id="ARBA00010618"/>
    </source>
</evidence>
<dbReference type="GO" id="GO:0006412">
    <property type="term" value="P:translation"/>
    <property type="evidence" value="ECO:0007669"/>
    <property type="project" value="InterPro"/>
</dbReference>
<dbReference type="GO" id="GO:0005840">
    <property type="term" value="C:ribosome"/>
    <property type="evidence" value="ECO:0007669"/>
    <property type="project" value="UniProtKB-KW"/>
</dbReference>
<keyword evidence="6" id="KW-1185">Reference proteome</keyword>
<reference evidence="5 6" key="1">
    <citation type="submission" date="2017-06" db="EMBL/GenBank/DDBJ databases">
        <title>Ant-infecting Ophiocordyceps genomes reveal a high diversity of potential behavioral manipulation genes and a possible major role for enterotoxins.</title>
        <authorList>
            <person name="De Bekker C."/>
            <person name="Evans H.C."/>
            <person name="Brachmann A."/>
            <person name="Hughes D.P."/>
        </authorList>
    </citation>
    <scope>NUCLEOTIDE SEQUENCE [LARGE SCALE GENOMIC DNA]</scope>
    <source>
        <strain evidence="5 6">1348a</strain>
    </source>
</reference>